<keyword evidence="8" id="KW-1185">Reference proteome</keyword>
<dbReference type="GeneID" id="100377619"/>
<evidence type="ECO:0000256" key="6">
    <source>
        <dbReference type="ARBA" id="ARBA00023049"/>
    </source>
</evidence>
<evidence type="ECO:0000256" key="1">
    <source>
        <dbReference type="ARBA" id="ARBA00005860"/>
    </source>
</evidence>
<comment type="cofactor">
    <cofactor evidence="7">
        <name>Zn(2+)</name>
        <dbReference type="ChEBI" id="CHEBI:29105"/>
    </cofactor>
    <text evidence="7">Binds 1 zinc ion per subunit.</text>
</comment>
<accession>A0ABM0M6H2</accession>
<evidence type="ECO:0000313" key="8">
    <source>
        <dbReference type="Proteomes" id="UP000694865"/>
    </source>
</evidence>
<keyword evidence="6 7" id="KW-0482">Metalloprotease</keyword>
<evidence type="ECO:0000313" key="9">
    <source>
        <dbReference type="RefSeq" id="XP_006815613.1"/>
    </source>
</evidence>
<evidence type="ECO:0000256" key="3">
    <source>
        <dbReference type="ARBA" id="ARBA00022723"/>
    </source>
</evidence>
<feature type="chain" id="PRO_5044992414" description="Leishmanolysin-like peptidase" evidence="7">
    <location>
        <begin position="18"/>
        <end position="664"/>
    </location>
</feature>
<proteinExistence type="inferred from homology"/>
<keyword evidence="2 7" id="KW-0645">Protease</keyword>
<feature type="signal peptide" evidence="7">
    <location>
        <begin position="1"/>
        <end position="17"/>
    </location>
</feature>
<dbReference type="InterPro" id="IPR001577">
    <property type="entry name" value="Peptidase_M8"/>
</dbReference>
<keyword evidence="5 7" id="KW-0862">Zinc</keyword>
<keyword evidence="3 7" id="KW-0479">Metal-binding</keyword>
<organism evidence="8 9">
    <name type="scientific">Saccoglossus kowalevskii</name>
    <name type="common">Acorn worm</name>
    <dbReference type="NCBI Taxonomy" id="10224"/>
    <lineage>
        <taxon>Eukaryota</taxon>
        <taxon>Metazoa</taxon>
        <taxon>Hemichordata</taxon>
        <taxon>Enteropneusta</taxon>
        <taxon>Harrimaniidae</taxon>
        <taxon>Saccoglossus</taxon>
    </lineage>
</organism>
<dbReference type="Pfam" id="PF01457">
    <property type="entry name" value="Peptidase_M8"/>
    <property type="match status" value="1"/>
</dbReference>
<dbReference type="Proteomes" id="UP000694865">
    <property type="component" value="Unplaced"/>
</dbReference>
<keyword evidence="4 7" id="KW-0378">Hydrolase</keyword>
<evidence type="ECO:0000256" key="7">
    <source>
        <dbReference type="RuleBase" id="RU366077"/>
    </source>
</evidence>
<reference evidence="9" key="1">
    <citation type="submission" date="2025-08" db="UniProtKB">
        <authorList>
            <consortium name="RefSeq"/>
        </authorList>
    </citation>
    <scope>IDENTIFICATION</scope>
    <source>
        <tissue evidence="9">Testes</tissue>
    </source>
</reference>
<dbReference type="PANTHER" id="PTHR10942">
    <property type="entry name" value="LEISHMANOLYSIN-LIKE PEPTIDASE"/>
    <property type="match status" value="1"/>
</dbReference>
<comment type="similarity">
    <text evidence="1 7">Belongs to the peptidase M8 family.</text>
</comment>
<dbReference type="RefSeq" id="XP_006815613.1">
    <property type="nucleotide sequence ID" value="XM_006815550.1"/>
</dbReference>
<dbReference type="Gene3D" id="3.10.170.20">
    <property type="match status" value="1"/>
</dbReference>
<dbReference type="SUPFAM" id="SSF55486">
    <property type="entry name" value="Metalloproteases ('zincins'), catalytic domain"/>
    <property type="match status" value="1"/>
</dbReference>
<keyword evidence="7" id="KW-0732">Signal</keyword>
<gene>
    <name evidence="9" type="primary">LOC100377619</name>
</gene>
<protein>
    <recommendedName>
        <fullName evidence="7">Leishmanolysin-like peptidase</fullName>
        <ecNumber evidence="7">3.4.24.-</ecNumber>
    </recommendedName>
</protein>
<dbReference type="EC" id="3.4.24.-" evidence="7"/>
<dbReference type="PANTHER" id="PTHR10942:SF6">
    <property type="entry name" value="CILIATED LEFT-RIGHT ORGANIZER METALLOPEPTIDASE"/>
    <property type="match status" value="1"/>
</dbReference>
<evidence type="ECO:0000256" key="4">
    <source>
        <dbReference type="ARBA" id="ARBA00022801"/>
    </source>
</evidence>
<evidence type="ECO:0000256" key="2">
    <source>
        <dbReference type="ARBA" id="ARBA00022670"/>
    </source>
</evidence>
<dbReference type="Gene3D" id="2.30.34.10">
    <property type="entry name" value="Leishmanolysin domain 4"/>
    <property type="match status" value="1"/>
</dbReference>
<sequence>MLLVIRCFLVFIITTAAQCPKLIQQPNKTPCIHDDVQPMAVPSSKVQYGRDRTKRNAADESPYQPIRIHTVFHQLDEELTAVQEKRLERVVGRAVAIIQLFLSVIPVSGPLLLSRKDDACRAIWIVGPNMGKCESVGDAYSGEYCLEEFKIPDDHLTGLWIWDNVNEAPSQEVYSDGAGIPNSDFVLYVRAKHTTSCNSGQDVIAYAAYCNLDQYDRPIAGYSNFCPLHLSDDIYDEDTFILTAAHEIFHALGFSSMLYDKFKECTYDSNGLACVNRPDLHVTDTEGQIRLATPAVVNKTNTHFGCFDADFGGPLENNQFSMDSYSSHWEARFMFGSLMTSTIGLPHLTFIDPITLAVFEDTGWYQVNYDNAQSFPWGMNQGCQFGVAAHCDEDENFFCIGSSIGCHYLHKDKGVCSTNDYLDECRIYKAESEYTCFNPDNAVNDYSTYGEIYDSDSRCFLASLSDTRTDVATAGRCYRARCNDTNTLEVKVGDAPWQMCPSGSTINIPDYYGELQCPISDILCRAEIDLLVFPSTSPLPEQSTVGHYDDNYDIAVEMVIIMEYTLISNEQQLEKFKEAVSMAITNALHISESRIVILEVNEGSVVVILEILAGDSGEVTSSQILIQLKELVDNELLLIEFQHINLHSYINKATGRPNSNDKAE</sequence>
<evidence type="ECO:0000256" key="5">
    <source>
        <dbReference type="ARBA" id="ARBA00022833"/>
    </source>
</evidence>
<dbReference type="Gene3D" id="3.90.132.10">
    <property type="entry name" value="Leishmanolysin , domain 2"/>
    <property type="match status" value="1"/>
</dbReference>
<name>A0ABM0M6H2_SACKO</name>